<gene>
    <name evidence="2" type="ORF">B0J12DRAFT_59128</name>
</gene>
<dbReference type="EMBL" id="JAGTJR010000100">
    <property type="protein sequence ID" value="KAH7010937.1"/>
    <property type="molecule type" value="Genomic_DNA"/>
</dbReference>
<comment type="caution">
    <text evidence="2">The sequence shown here is derived from an EMBL/GenBank/DDBJ whole genome shotgun (WGS) entry which is preliminary data.</text>
</comment>
<sequence>MKLSGILYLGLLGTTATASKGCQHGKVTFKSKLVPNGEKPNLDDTIRTQDQWESWVAANSDNCGGFCNEPTAYKVEGSGNYWQMECFAARVKKGVWPALSGPGVWGAKGDDYQMRCSVHCDTRRGKPYQPERNCAFTFGSC</sequence>
<keyword evidence="3" id="KW-1185">Reference proteome</keyword>
<accession>A0ABQ8FQ57</accession>
<evidence type="ECO:0000313" key="2">
    <source>
        <dbReference type="EMBL" id="KAH7010937.1"/>
    </source>
</evidence>
<protein>
    <submittedName>
        <fullName evidence="2">Uncharacterized protein</fullName>
    </submittedName>
</protein>
<reference evidence="2 3" key="1">
    <citation type="journal article" date="2021" name="Nat. Commun.">
        <title>Genetic determinants of endophytism in the Arabidopsis root mycobiome.</title>
        <authorList>
            <person name="Mesny F."/>
            <person name="Miyauchi S."/>
            <person name="Thiergart T."/>
            <person name="Pickel B."/>
            <person name="Atanasova L."/>
            <person name="Karlsson M."/>
            <person name="Huettel B."/>
            <person name="Barry K.W."/>
            <person name="Haridas S."/>
            <person name="Chen C."/>
            <person name="Bauer D."/>
            <person name="Andreopoulos W."/>
            <person name="Pangilinan J."/>
            <person name="LaButti K."/>
            <person name="Riley R."/>
            <person name="Lipzen A."/>
            <person name="Clum A."/>
            <person name="Drula E."/>
            <person name="Henrissat B."/>
            <person name="Kohler A."/>
            <person name="Grigoriev I.V."/>
            <person name="Martin F.M."/>
            <person name="Hacquard S."/>
        </authorList>
    </citation>
    <scope>NUCLEOTIDE SEQUENCE [LARGE SCALE GENOMIC DNA]</scope>
    <source>
        <strain evidence="2 3">MPI-SDFR-AT-0080</strain>
    </source>
</reference>
<keyword evidence="1" id="KW-0732">Signal</keyword>
<dbReference type="Proteomes" id="UP000774617">
    <property type="component" value="Unassembled WGS sequence"/>
</dbReference>
<name>A0ABQ8FQ57_9PEZI</name>
<proteinExistence type="predicted"/>
<evidence type="ECO:0000256" key="1">
    <source>
        <dbReference type="SAM" id="SignalP"/>
    </source>
</evidence>
<evidence type="ECO:0000313" key="3">
    <source>
        <dbReference type="Proteomes" id="UP000774617"/>
    </source>
</evidence>
<feature type="chain" id="PRO_5047481342" evidence="1">
    <location>
        <begin position="19"/>
        <end position="141"/>
    </location>
</feature>
<organism evidence="2 3">
    <name type="scientific">Macrophomina phaseolina</name>
    <dbReference type="NCBI Taxonomy" id="35725"/>
    <lineage>
        <taxon>Eukaryota</taxon>
        <taxon>Fungi</taxon>
        <taxon>Dikarya</taxon>
        <taxon>Ascomycota</taxon>
        <taxon>Pezizomycotina</taxon>
        <taxon>Dothideomycetes</taxon>
        <taxon>Dothideomycetes incertae sedis</taxon>
        <taxon>Botryosphaeriales</taxon>
        <taxon>Botryosphaeriaceae</taxon>
        <taxon>Macrophomina</taxon>
    </lineage>
</organism>
<feature type="signal peptide" evidence="1">
    <location>
        <begin position="1"/>
        <end position="18"/>
    </location>
</feature>